<dbReference type="PANTHER" id="PTHR42940">
    <property type="entry name" value="ALCOHOL DEHYDROGENASE 1-RELATED"/>
    <property type="match status" value="1"/>
</dbReference>
<dbReference type="GO" id="GO:0005737">
    <property type="term" value="C:cytoplasm"/>
    <property type="evidence" value="ECO:0007669"/>
    <property type="project" value="TreeGrafter"/>
</dbReference>
<dbReference type="Gene3D" id="3.40.50.720">
    <property type="entry name" value="NAD(P)-binding Rossmann-like Domain"/>
    <property type="match status" value="1"/>
</dbReference>
<dbReference type="Gene3D" id="3.90.180.10">
    <property type="entry name" value="Medium-chain alcohol dehydrogenases, catalytic domain"/>
    <property type="match status" value="1"/>
</dbReference>
<dbReference type="AlphaFoldDB" id="A0A6A4IMW3"/>
<keyword evidence="4" id="KW-0862">Zinc</keyword>
<dbReference type="InterPro" id="IPR011032">
    <property type="entry name" value="GroES-like_sf"/>
</dbReference>
<keyword evidence="6" id="KW-0520">NAD</keyword>
<evidence type="ECO:0000313" key="9">
    <source>
        <dbReference type="Proteomes" id="UP000799118"/>
    </source>
</evidence>
<dbReference type="InterPro" id="IPR013154">
    <property type="entry name" value="ADH-like_N"/>
</dbReference>
<dbReference type="Pfam" id="PF00107">
    <property type="entry name" value="ADH_zinc_N"/>
    <property type="match status" value="1"/>
</dbReference>
<dbReference type="InterPro" id="IPR020843">
    <property type="entry name" value="ER"/>
</dbReference>
<dbReference type="SUPFAM" id="SSF51735">
    <property type="entry name" value="NAD(P)-binding Rossmann-fold domains"/>
    <property type="match status" value="1"/>
</dbReference>
<dbReference type="FunFam" id="3.40.50.720:FF:000039">
    <property type="entry name" value="Alcohol dehydrogenase AdhP"/>
    <property type="match status" value="1"/>
</dbReference>
<dbReference type="InterPro" id="IPR013149">
    <property type="entry name" value="ADH-like_C"/>
</dbReference>
<feature type="domain" description="Enoyl reductase (ER)" evidence="7">
    <location>
        <begin position="19"/>
        <end position="353"/>
    </location>
</feature>
<keyword evidence="9" id="KW-1185">Reference proteome</keyword>
<dbReference type="EMBL" id="ML769387">
    <property type="protein sequence ID" value="KAE9409774.1"/>
    <property type="molecule type" value="Genomic_DNA"/>
</dbReference>
<gene>
    <name evidence="8" type="ORF">BT96DRAFT_962299</name>
</gene>
<evidence type="ECO:0000256" key="1">
    <source>
        <dbReference type="ARBA" id="ARBA00001947"/>
    </source>
</evidence>
<dbReference type="OrthoDB" id="1560166at2759"/>
<evidence type="ECO:0000259" key="7">
    <source>
        <dbReference type="SMART" id="SM00829"/>
    </source>
</evidence>
<evidence type="ECO:0000256" key="3">
    <source>
        <dbReference type="ARBA" id="ARBA00022723"/>
    </source>
</evidence>
<dbReference type="SMART" id="SM00829">
    <property type="entry name" value="PKS_ER"/>
    <property type="match status" value="1"/>
</dbReference>
<keyword evidence="5" id="KW-0560">Oxidoreductase</keyword>
<name>A0A6A4IMW3_9AGAR</name>
<reference evidence="8" key="1">
    <citation type="journal article" date="2019" name="Environ. Microbiol.">
        <title>Fungal ecological strategies reflected in gene transcription - a case study of two litter decomposers.</title>
        <authorList>
            <person name="Barbi F."/>
            <person name="Kohler A."/>
            <person name="Barry K."/>
            <person name="Baskaran P."/>
            <person name="Daum C."/>
            <person name="Fauchery L."/>
            <person name="Ihrmark K."/>
            <person name="Kuo A."/>
            <person name="LaButti K."/>
            <person name="Lipzen A."/>
            <person name="Morin E."/>
            <person name="Grigoriev I.V."/>
            <person name="Henrissat B."/>
            <person name="Lindahl B."/>
            <person name="Martin F."/>
        </authorList>
    </citation>
    <scope>NUCLEOTIDE SEQUENCE</scope>
    <source>
        <strain evidence="8">JB14</strain>
    </source>
</reference>
<accession>A0A6A4IMW3</accession>
<dbReference type="PANTHER" id="PTHR42940:SF7">
    <property type="entry name" value="ALCOHOL DEHYDROGENASE-LIKE N-TERMINAL DOMAIN-CONTAINING PROTEIN"/>
    <property type="match status" value="1"/>
</dbReference>
<sequence>MASKSLPETYKAVACTKPNTPWEIVDMPLRKPGPQEVLIRVHASGICYSDHLLKDGMWPGLQYPRIPGHEVIGRVADVGLTTQEAKGNEGRFKAGSLVAVGWNGGYCSRCDNCRKGEFWTCKNGNITGFTIDGGYGEYMYAPETAVIHLDEDMLKENTYAELAPLFCAGATVFDAIRTSKWSPGDRCLIQGIGGLGHLAVQYASKMGLVVYAVSSGSSKRDLALSLGASEYIDSSTTNVVEYMQSLGGANLIICTAPNANLISAILPAVAVNGMITLVSAATDGEIKVSNLLLNMSRATLRGFACGCSPDSENCVKFSTRSKVKAMVQEFPIEEFDKAYQGVIENTARFRNVIVFP</sequence>
<evidence type="ECO:0000256" key="5">
    <source>
        <dbReference type="ARBA" id="ARBA00023002"/>
    </source>
</evidence>
<evidence type="ECO:0000256" key="2">
    <source>
        <dbReference type="ARBA" id="ARBA00008072"/>
    </source>
</evidence>
<evidence type="ECO:0000256" key="6">
    <source>
        <dbReference type="ARBA" id="ARBA00023027"/>
    </source>
</evidence>
<keyword evidence="3" id="KW-0479">Metal-binding</keyword>
<dbReference type="GO" id="GO:0046872">
    <property type="term" value="F:metal ion binding"/>
    <property type="evidence" value="ECO:0007669"/>
    <property type="project" value="UniProtKB-KW"/>
</dbReference>
<protein>
    <submittedName>
        <fullName evidence="8">GroES-like protein</fullName>
    </submittedName>
</protein>
<dbReference type="InterPro" id="IPR036291">
    <property type="entry name" value="NAD(P)-bd_dom_sf"/>
</dbReference>
<evidence type="ECO:0000313" key="8">
    <source>
        <dbReference type="EMBL" id="KAE9409774.1"/>
    </source>
</evidence>
<dbReference type="Pfam" id="PF08240">
    <property type="entry name" value="ADH_N"/>
    <property type="match status" value="1"/>
</dbReference>
<comment type="cofactor">
    <cofactor evidence="1">
        <name>Zn(2+)</name>
        <dbReference type="ChEBI" id="CHEBI:29105"/>
    </cofactor>
</comment>
<comment type="similarity">
    <text evidence="2">Belongs to the zinc-containing alcohol dehydrogenase family.</text>
</comment>
<proteinExistence type="inferred from homology"/>
<dbReference type="SUPFAM" id="SSF50129">
    <property type="entry name" value="GroES-like"/>
    <property type="match status" value="1"/>
</dbReference>
<organism evidence="8 9">
    <name type="scientific">Gymnopus androsaceus JB14</name>
    <dbReference type="NCBI Taxonomy" id="1447944"/>
    <lineage>
        <taxon>Eukaryota</taxon>
        <taxon>Fungi</taxon>
        <taxon>Dikarya</taxon>
        <taxon>Basidiomycota</taxon>
        <taxon>Agaricomycotina</taxon>
        <taxon>Agaricomycetes</taxon>
        <taxon>Agaricomycetidae</taxon>
        <taxon>Agaricales</taxon>
        <taxon>Marasmiineae</taxon>
        <taxon>Omphalotaceae</taxon>
        <taxon>Gymnopus</taxon>
    </lineage>
</organism>
<evidence type="ECO:0000256" key="4">
    <source>
        <dbReference type="ARBA" id="ARBA00022833"/>
    </source>
</evidence>
<dbReference type="GO" id="GO:0004022">
    <property type="term" value="F:alcohol dehydrogenase (NAD+) activity"/>
    <property type="evidence" value="ECO:0007669"/>
    <property type="project" value="TreeGrafter"/>
</dbReference>
<dbReference type="Proteomes" id="UP000799118">
    <property type="component" value="Unassembled WGS sequence"/>
</dbReference>